<protein>
    <submittedName>
        <fullName evidence="3">Uncharacterized protein</fullName>
    </submittedName>
</protein>
<dbReference type="Proteomes" id="UP000192940">
    <property type="component" value="Chromosome I"/>
</dbReference>
<evidence type="ECO:0000256" key="2">
    <source>
        <dbReference type="SAM" id="Phobius"/>
    </source>
</evidence>
<feature type="compositionally biased region" description="Basic residues" evidence="1">
    <location>
        <begin position="54"/>
        <end position="67"/>
    </location>
</feature>
<dbReference type="RefSeq" id="WP_208914653.1">
    <property type="nucleotide sequence ID" value="NZ_LT840184.1"/>
</dbReference>
<evidence type="ECO:0000313" key="4">
    <source>
        <dbReference type="Proteomes" id="UP000192940"/>
    </source>
</evidence>
<evidence type="ECO:0000256" key="1">
    <source>
        <dbReference type="SAM" id="MobiDB-lite"/>
    </source>
</evidence>
<keyword evidence="2" id="KW-0812">Transmembrane</keyword>
<keyword evidence="4" id="KW-1185">Reference proteome</keyword>
<organism evidence="3 4">
    <name type="scientific">Paenibacillus uliginis N3/975</name>
    <dbReference type="NCBI Taxonomy" id="1313296"/>
    <lineage>
        <taxon>Bacteria</taxon>
        <taxon>Bacillati</taxon>
        <taxon>Bacillota</taxon>
        <taxon>Bacilli</taxon>
        <taxon>Bacillales</taxon>
        <taxon>Paenibacillaceae</taxon>
        <taxon>Paenibacillus</taxon>
    </lineage>
</organism>
<keyword evidence="2" id="KW-1133">Transmembrane helix</keyword>
<feature type="compositionally biased region" description="Basic and acidic residues" evidence="1">
    <location>
        <begin position="98"/>
        <end position="112"/>
    </location>
</feature>
<feature type="transmembrane region" description="Helical" evidence="2">
    <location>
        <begin position="31"/>
        <end position="47"/>
    </location>
</feature>
<feature type="region of interest" description="Disordered" evidence="1">
    <location>
        <begin position="52"/>
        <end position="112"/>
    </location>
</feature>
<proteinExistence type="predicted"/>
<keyword evidence="2" id="KW-0472">Membrane</keyword>
<dbReference type="AlphaFoldDB" id="A0A1X7HKF5"/>
<gene>
    <name evidence="3" type="ORF">SAMN05661091_3845</name>
</gene>
<feature type="transmembrane region" description="Helical" evidence="2">
    <location>
        <begin position="7"/>
        <end position="25"/>
    </location>
</feature>
<evidence type="ECO:0000313" key="3">
    <source>
        <dbReference type="EMBL" id="SMF87683.1"/>
    </source>
</evidence>
<dbReference type="STRING" id="1313296.SAMN05661091_3845"/>
<sequence>MKRLNIQFIIFWIMIALAALGIVLNLFTPEFFIPLIVVGVVFILYKFPPSRFSKTQRPKIKPSKKTAAKMAARSNTSRKSSGPSPKRKQYPFQVIDGQKGKNDPSDDAPKYH</sequence>
<name>A0A1X7HKF5_9BACL</name>
<dbReference type="EMBL" id="LT840184">
    <property type="protein sequence ID" value="SMF87683.1"/>
    <property type="molecule type" value="Genomic_DNA"/>
</dbReference>
<accession>A0A1X7HKF5</accession>
<reference evidence="3 4" key="1">
    <citation type="submission" date="2017-04" db="EMBL/GenBank/DDBJ databases">
        <authorList>
            <person name="Afonso C.L."/>
            <person name="Miller P.J."/>
            <person name="Scott M.A."/>
            <person name="Spackman E."/>
            <person name="Goraichik I."/>
            <person name="Dimitrov K.M."/>
            <person name="Suarez D.L."/>
            <person name="Swayne D.E."/>
        </authorList>
    </citation>
    <scope>NUCLEOTIDE SEQUENCE [LARGE SCALE GENOMIC DNA]</scope>
    <source>
        <strain evidence="3 4">N3/975</strain>
    </source>
</reference>